<dbReference type="InterPro" id="IPR051368">
    <property type="entry name" value="SerProtInhib-TIL_Domain"/>
</dbReference>
<feature type="domain" description="TIL" evidence="4">
    <location>
        <begin position="488"/>
        <end position="543"/>
    </location>
</feature>
<keyword evidence="6" id="KW-1185">Reference proteome</keyword>
<feature type="compositionally biased region" description="Low complexity" evidence="3">
    <location>
        <begin position="129"/>
        <end position="193"/>
    </location>
</feature>
<feature type="region of interest" description="Disordered" evidence="3">
    <location>
        <begin position="277"/>
        <end position="353"/>
    </location>
</feature>
<evidence type="ECO:0000256" key="1">
    <source>
        <dbReference type="ARBA" id="ARBA00022690"/>
    </source>
</evidence>
<keyword evidence="1" id="KW-0646">Protease inhibitor</keyword>
<keyword evidence="2" id="KW-1015">Disulfide bond</keyword>
<sequence length="595" mass="64142">ICSANETYRCCGSCVQRTCALEDDTNCPDVCNKGCYCRKGYVRKYANGPCIPQKKCPRTIPTQAPSNPDTTYAEVTTPGPDTTANPDTTNAEVTTPGSDTTVAEVTPETGTSTPNPDTTNAEVTTLGPDTTVAEVTTETETETTTPNPDTTNAEVSTPGPDTTVAEVTTETGTTTSNPDTTNAEVTTPGPDTTVVEVTTGTETTTPNPDTTNAEKLKLLPQILILLMLKLLLLVQTQLLQKRQLKLELQLQIQILLLGQIQLLQKPDTTVAEVTTNTETTTPIPDPTNAEVTVTTTPNPDTTTVTTTTAATTLSGSTTVHTTSLTPTPIPSSTRPSTTTVVTRTQTTTPPRTTTIESRNCGPNETFLTCGLCSYNTCRGWVGCLDQRCVRGCFCKVGYVRAYPKGPCVTVRACPDPTCATQDGPICPDVCYKGCYCRKGFIRKYPNGPFAMKYALVLLVACLACVCWAQDEKFVPNNSVLTCVRHTDCGPNETYRCCGMCFEQNCSDMSTNKQCASRCYKGCYCANGYTRKREGGFCVPDKECRSVLKAGYPIVYPKCPVNEVYTCCGPCVQKTCKKQLNQVYCLICPEGCVCKD</sequence>
<dbReference type="STRING" id="7168.A0A182NFI3"/>
<protein>
    <recommendedName>
        <fullName evidence="4">TIL domain-containing protein</fullName>
    </recommendedName>
</protein>
<dbReference type="PANTHER" id="PTHR23259">
    <property type="entry name" value="RIDDLE"/>
    <property type="match status" value="1"/>
</dbReference>
<reference evidence="5" key="2">
    <citation type="submission" date="2020-05" db="UniProtKB">
        <authorList>
            <consortium name="EnsemblMetazoa"/>
        </authorList>
    </citation>
    <scope>IDENTIFICATION</scope>
    <source>
        <strain evidence="5">WRAIR2</strain>
    </source>
</reference>
<dbReference type="Pfam" id="PF01826">
    <property type="entry name" value="TIL"/>
    <property type="match status" value="2"/>
</dbReference>
<feature type="domain" description="TIL" evidence="4">
    <location>
        <begin position="2"/>
        <end position="56"/>
    </location>
</feature>
<dbReference type="GO" id="GO:0030414">
    <property type="term" value="F:peptidase inhibitor activity"/>
    <property type="evidence" value="ECO:0007669"/>
    <property type="project" value="UniProtKB-KW"/>
</dbReference>
<dbReference type="VEuPathDB" id="VectorBase:ADIR006405"/>
<dbReference type="PANTHER" id="PTHR23259:SF70">
    <property type="entry name" value="ACCESSORY GLAND PROTEIN ACP62F-RELATED"/>
    <property type="match status" value="1"/>
</dbReference>
<dbReference type="Proteomes" id="UP000075884">
    <property type="component" value="Unassembled WGS sequence"/>
</dbReference>
<dbReference type="EnsemblMetazoa" id="ADIR006405-RA">
    <property type="protein sequence ID" value="ADIR006405-PA"/>
    <property type="gene ID" value="ADIR006405"/>
</dbReference>
<dbReference type="InterPro" id="IPR002919">
    <property type="entry name" value="TIL_dom"/>
</dbReference>
<feature type="compositionally biased region" description="Polar residues" evidence="3">
    <location>
        <begin position="60"/>
        <end position="123"/>
    </location>
</feature>
<accession>A0A182NFI3</accession>
<reference evidence="6" key="1">
    <citation type="submission" date="2013-03" db="EMBL/GenBank/DDBJ databases">
        <title>The Genome Sequence of Anopheles dirus WRAIR2.</title>
        <authorList>
            <consortium name="The Broad Institute Genomics Platform"/>
            <person name="Neafsey D.E."/>
            <person name="Walton C."/>
            <person name="Walker B."/>
            <person name="Young S.K."/>
            <person name="Zeng Q."/>
            <person name="Gargeya S."/>
            <person name="Fitzgerald M."/>
            <person name="Haas B."/>
            <person name="Abouelleil A."/>
            <person name="Allen A.W."/>
            <person name="Alvarado L."/>
            <person name="Arachchi H.M."/>
            <person name="Berlin A.M."/>
            <person name="Chapman S.B."/>
            <person name="Gainer-Dewar J."/>
            <person name="Goldberg J."/>
            <person name="Griggs A."/>
            <person name="Gujja S."/>
            <person name="Hansen M."/>
            <person name="Howarth C."/>
            <person name="Imamovic A."/>
            <person name="Ireland A."/>
            <person name="Larimer J."/>
            <person name="McCowan C."/>
            <person name="Murphy C."/>
            <person name="Pearson M."/>
            <person name="Poon T.W."/>
            <person name="Priest M."/>
            <person name="Roberts A."/>
            <person name="Saif S."/>
            <person name="Shea T."/>
            <person name="Sisk P."/>
            <person name="Sykes S."/>
            <person name="Wortman J."/>
            <person name="Nusbaum C."/>
            <person name="Birren B."/>
        </authorList>
    </citation>
    <scope>NUCLEOTIDE SEQUENCE [LARGE SCALE GENOMIC DNA]</scope>
    <source>
        <strain evidence="6">WRAIR2</strain>
    </source>
</reference>
<dbReference type="AlphaFoldDB" id="A0A182NFI3"/>
<dbReference type="Gene3D" id="2.10.25.10">
    <property type="entry name" value="Laminin"/>
    <property type="match status" value="3"/>
</dbReference>
<evidence type="ECO:0000313" key="5">
    <source>
        <dbReference type="EnsemblMetazoa" id="ADIR006405-PA"/>
    </source>
</evidence>
<evidence type="ECO:0000256" key="2">
    <source>
        <dbReference type="ARBA" id="ARBA00023157"/>
    </source>
</evidence>
<evidence type="ECO:0000259" key="4">
    <source>
        <dbReference type="Pfam" id="PF01826"/>
    </source>
</evidence>
<evidence type="ECO:0000256" key="3">
    <source>
        <dbReference type="SAM" id="MobiDB-lite"/>
    </source>
</evidence>
<feature type="region of interest" description="Disordered" evidence="3">
    <location>
        <begin position="57"/>
        <end position="193"/>
    </location>
</feature>
<name>A0A182NFI3_9DIPT</name>
<evidence type="ECO:0000313" key="6">
    <source>
        <dbReference type="Proteomes" id="UP000075884"/>
    </source>
</evidence>
<organism evidence="5 6">
    <name type="scientific">Anopheles dirus</name>
    <dbReference type="NCBI Taxonomy" id="7168"/>
    <lineage>
        <taxon>Eukaryota</taxon>
        <taxon>Metazoa</taxon>
        <taxon>Ecdysozoa</taxon>
        <taxon>Arthropoda</taxon>
        <taxon>Hexapoda</taxon>
        <taxon>Insecta</taxon>
        <taxon>Pterygota</taxon>
        <taxon>Neoptera</taxon>
        <taxon>Endopterygota</taxon>
        <taxon>Diptera</taxon>
        <taxon>Nematocera</taxon>
        <taxon>Culicoidea</taxon>
        <taxon>Culicidae</taxon>
        <taxon>Anophelinae</taxon>
        <taxon>Anopheles</taxon>
    </lineage>
</organism>
<dbReference type="CDD" id="cd19941">
    <property type="entry name" value="TIL"/>
    <property type="match status" value="2"/>
</dbReference>
<dbReference type="SUPFAM" id="SSF57567">
    <property type="entry name" value="Serine protease inhibitors"/>
    <property type="match status" value="3"/>
</dbReference>
<dbReference type="InterPro" id="IPR036084">
    <property type="entry name" value="Ser_inhib-like_sf"/>
</dbReference>
<proteinExistence type="predicted"/>